<name>A0A918J4I4_9RHOB</name>
<dbReference type="Pfam" id="PF13411">
    <property type="entry name" value="MerR_1"/>
    <property type="match status" value="1"/>
</dbReference>
<dbReference type="CDD" id="cd00592">
    <property type="entry name" value="HTH_MerR-like"/>
    <property type="match status" value="1"/>
</dbReference>
<reference evidence="2" key="2">
    <citation type="submission" date="2020-09" db="EMBL/GenBank/DDBJ databases">
        <authorList>
            <person name="Sun Q."/>
            <person name="Kim S."/>
        </authorList>
    </citation>
    <scope>NUCLEOTIDE SEQUENCE</scope>
    <source>
        <strain evidence="2">KCTC 23714</strain>
    </source>
</reference>
<evidence type="ECO:0000259" key="1">
    <source>
        <dbReference type="Pfam" id="PF13411"/>
    </source>
</evidence>
<dbReference type="EMBL" id="BMYQ01000029">
    <property type="protein sequence ID" value="GGW47182.1"/>
    <property type="molecule type" value="Genomic_DNA"/>
</dbReference>
<evidence type="ECO:0000313" key="3">
    <source>
        <dbReference type="Proteomes" id="UP000628984"/>
    </source>
</evidence>
<organism evidence="2 3">
    <name type="scientific">Gemmobacter lanyuensis</name>
    <dbReference type="NCBI Taxonomy" id="1054497"/>
    <lineage>
        <taxon>Bacteria</taxon>
        <taxon>Pseudomonadati</taxon>
        <taxon>Pseudomonadota</taxon>
        <taxon>Alphaproteobacteria</taxon>
        <taxon>Rhodobacterales</taxon>
        <taxon>Paracoccaceae</taxon>
        <taxon>Gemmobacter</taxon>
    </lineage>
</organism>
<proteinExistence type="predicted"/>
<accession>A0A918J4I4</accession>
<keyword evidence="3" id="KW-1185">Reference proteome</keyword>
<dbReference type="Proteomes" id="UP000628984">
    <property type="component" value="Unassembled WGS sequence"/>
</dbReference>
<protein>
    <recommendedName>
        <fullName evidence="1">HTH merR-type domain-containing protein</fullName>
    </recommendedName>
</protein>
<dbReference type="InterPro" id="IPR009061">
    <property type="entry name" value="DNA-bd_dom_put_sf"/>
</dbReference>
<feature type="domain" description="HTH merR-type" evidence="1">
    <location>
        <begin position="1"/>
        <end position="68"/>
    </location>
</feature>
<dbReference type="GO" id="GO:0003677">
    <property type="term" value="F:DNA binding"/>
    <property type="evidence" value="ECO:0007669"/>
    <property type="project" value="InterPro"/>
</dbReference>
<sequence>MTLTELADHLGVPPRQIRFMIAEGILPPAARTGRSADAYDETHISKGQRYLALHRMGMKPGSIKVLMSFDDALPIMQAHGVELRVGPQVSPDDLQIEEILTAVEAALKTYTNKG</sequence>
<dbReference type="AlphaFoldDB" id="A0A918J4I4"/>
<comment type="caution">
    <text evidence="2">The sequence shown here is derived from an EMBL/GenBank/DDBJ whole genome shotgun (WGS) entry which is preliminary data.</text>
</comment>
<reference evidence="2" key="1">
    <citation type="journal article" date="2014" name="Int. J. Syst. Evol. Microbiol.">
        <title>Complete genome sequence of Corynebacterium casei LMG S-19264T (=DSM 44701T), isolated from a smear-ripened cheese.</title>
        <authorList>
            <consortium name="US DOE Joint Genome Institute (JGI-PGF)"/>
            <person name="Walter F."/>
            <person name="Albersmeier A."/>
            <person name="Kalinowski J."/>
            <person name="Ruckert C."/>
        </authorList>
    </citation>
    <scope>NUCLEOTIDE SEQUENCE</scope>
    <source>
        <strain evidence="2">KCTC 23714</strain>
    </source>
</reference>
<dbReference type="Gene3D" id="1.10.1660.10">
    <property type="match status" value="1"/>
</dbReference>
<gene>
    <name evidence="2" type="ORF">GCM10011452_38420</name>
</gene>
<dbReference type="GO" id="GO:0006355">
    <property type="term" value="P:regulation of DNA-templated transcription"/>
    <property type="evidence" value="ECO:0007669"/>
    <property type="project" value="InterPro"/>
</dbReference>
<dbReference type="InterPro" id="IPR000551">
    <property type="entry name" value="MerR-type_HTH_dom"/>
</dbReference>
<evidence type="ECO:0000313" key="2">
    <source>
        <dbReference type="EMBL" id="GGW47182.1"/>
    </source>
</evidence>
<dbReference type="SUPFAM" id="SSF46955">
    <property type="entry name" value="Putative DNA-binding domain"/>
    <property type="match status" value="1"/>
</dbReference>
<dbReference type="RefSeq" id="WP_189635493.1">
    <property type="nucleotide sequence ID" value="NZ_BMYQ01000029.1"/>
</dbReference>